<dbReference type="RefSeq" id="WP_234991278.1">
    <property type="nucleotide sequence ID" value="NZ_FXAU01000006.1"/>
</dbReference>
<name>A0A1X7KUG9_9SPHI</name>
<dbReference type="CDD" id="cd02440">
    <property type="entry name" value="AdoMet_MTases"/>
    <property type="match status" value="1"/>
</dbReference>
<dbReference type="AlphaFoldDB" id="A0A1X7KUG9"/>
<dbReference type="GO" id="GO:0008168">
    <property type="term" value="F:methyltransferase activity"/>
    <property type="evidence" value="ECO:0007669"/>
    <property type="project" value="UniProtKB-KW"/>
</dbReference>
<dbReference type="GO" id="GO:0032259">
    <property type="term" value="P:methylation"/>
    <property type="evidence" value="ECO:0007669"/>
    <property type="project" value="UniProtKB-KW"/>
</dbReference>
<proteinExistence type="predicted"/>
<sequence length="447" mass="50741">MNILVYIALRLQSYYLIYPTETIISLEANTKGRKADLPSPPKTVSLPINFWDMDHFSTFIAQVQQSLQAKTFVKLSLGNYKGSENELKNLYVKAVLIKRELKLSFTYRYKTRDITKNYSIAEGIAAVESQLDASGFRAATLFTTEENLSAQLSNKGDWFTKREKPTQLKAESHSHDKEKSRKLQATGKTYLQALRLTDAEGNVFKNAQDKWKQINHYIELLSSMLKELPSERPLQVVDMGAGKGYLTFALYDYLRHELNKEASVIGVEYRDDLVTLCNQIAADSSFTKLSFVQGTIEDYQPVGAIDVLIALHACDTATDDAIFKGIQHGAELIVVAPCCHKQIRREMEASKKQNELDFLLQHGIFLERQAEMVTDGLRALILEYHGYQTKVFQFVSDAHTPKNVLVVGVKKTITPQRQQEIREKIRTSKSFFGIGYHHLERLTGLEG</sequence>
<dbReference type="EMBL" id="FXAU01000006">
    <property type="protein sequence ID" value="SMG44941.1"/>
    <property type="molecule type" value="Genomic_DNA"/>
</dbReference>
<dbReference type="Proteomes" id="UP000192980">
    <property type="component" value="Unassembled WGS sequence"/>
</dbReference>
<feature type="domain" description="Methyltransferase" evidence="1">
    <location>
        <begin position="209"/>
        <end position="345"/>
    </location>
</feature>
<organism evidence="2 3">
    <name type="scientific">Sphingobacterium psychroaquaticum</name>
    <dbReference type="NCBI Taxonomy" id="561061"/>
    <lineage>
        <taxon>Bacteria</taxon>
        <taxon>Pseudomonadati</taxon>
        <taxon>Bacteroidota</taxon>
        <taxon>Sphingobacteriia</taxon>
        <taxon>Sphingobacteriales</taxon>
        <taxon>Sphingobacteriaceae</taxon>
        <taxon>Sphingobacterium</taxon>
    </lineage>
</organism>
<evidence type="ECO:0000259" key="1">
    <source>
        <dbReference type="Pfam" id="PF13679"/>
    </source>
</evidence>
<accession>A0A1X7KUG9</accession>
<keyword evidence="2" id="KW-0489">Methyltransferase</keyword>
<dbReference type="PANTHER" id="PTHR13369:SF3">
    <property type="entry name" value="METHYLTRANSFERASE DOMAIN-CONTAINING PROTEIN"/>
    <property type="match status" value="1"/>
</dbReference>
<gene>
    <name evidence="2" type="ORF">SAMN05660862_3229</name>
</gene>
<dbReference type="Gene3D" id="3.40.50.150">
    <property type="entry name" value="Vaccinia Virus protein VP39"/>
    <property type="match status" value="1"/>
</dbReference>
<keyword evidence="2" id="KW-0808">Transferase</keyword>
<dbReference type="InterPro" id="IPR029063">
    <property type="entry name" value="SAM-dependent_MTases_sf"/>
</dbReference>
<evidence type="ECO:0000313" key="2">
    <source>
        <dbReference type="EMBL" id="SMG44941.1"/>
    </source>
</evidence>
<dbReference type="GO" id="GO:0005737">
    <property type="term" value="C:cytoplasm"/>
    <property type="evidence" value="ECO:0007669"/>
    <property type="project" value="TreeGrafter"/>
</dbReference>
<dbReference type="PANTHER" id="PTHR13369">
    <property type="match status" value="1"/>
</dbReference>
<evidence type="ECO:0000313" key="3">
    <source>
        <dbReference type="Proteomes" id="UP000192980"/>
    </source>
</evidence>
<keyword evidence="3" id="KW-1185">Reference proteome</keyword>
<dbReference type="SUPFAM" id="SSF53335">
    <property type="entry name" value="S-adenosyl-L-methionine-dependent methyltransferases"/>
    <property type="match status" value="1"/>
</dbReference>
<reference evidence="2 3" key="1">
    <citation type="submission" date="2017-04" db="EMBL/GenBank/DDBJ databases">
        <authorList>
            <person name="Afonso C.L."/>
            <person name="Miller P.J."/>
            <person name="Scott M.A."/>
            <person name="Spackman E."/>
            <person name="Goraichik I."/>
            <person name="Dimitrov K.M."/>
            <person name="Suarez D.L."/>
            <person name="Swayne D.E."/>
        </authorList>
    </citation>
    <scope>NUCLEOTIDE SEQUENCE [LARGE SCALE GENOMIC DNA]</scope>
    <source>
        <strain evidence="2 3">DSM 22418</strain>
    </source>
</reference>
<protein>
    <submittedName>
        <fullName evidence="2">Methyltransferase domain-containing protein</fullName>
    </submittedName>
</protein>
<dbReference type="InterPro" id="IPR025714">
    <property type="entry name" value="Methyltranfer_dom"/>
</dbReference>
<dbReference type="Pfam" id="PF13679">
    <property type="entry name" value="Methyltransf_32"/>
    <property type="match status" value="1"/>
</dbReference>